<accession>A0A7J5YFN7</accession>
<dbReference type="EMBL" id="JAAKFY010000013">
    <property type="protein sequence ID" value="KAF3848286.1"/>
    <property type="molecule type" value="Genomic_DNA"/>
</dbReference>
<reference evidence="1 2" key="1">
    <citation type="submission" date="2020-03" db="EMBL/GenBank/DDBJ databases">
        <title>Dissostichus mawsoni Genome sequencing and assembly.</title>
        <authorList>
            <person name="Park H."/>
        </authorList>
    </citation>
    <scope>NUCLEOTIDE SEQUENCE [LARGE SCALE GENOMIC DNA]</scope>
    <source>
        <strain evidence="1">DM0001</strain>
        <tissue evidence="1">Muscle</tissue>
    </source>
</reference>
<dbReference type="AlphaFoldDB" id="A0A7J5YFN7"/>
<comment type="caution">
    <text evidence="1">The sequence shown here is derived from an EMBL/GenBank/DDBJ whole genome shotgun (WGS) entry which is preliminary data.</text>
</comment>
<keyword evidence="2" id="KW-1185">Reference proteome</keyword>
<proteinExistence type="predicted"/>
<dbReference type="PANTHER" id="PTHR46880:SF5">
    <property type="entry name" value="DUF4371 DOMAIN-CONTAINING PROTEIN"/>
    <property type="match status" value="1"/>
</dbReference>
<protein>
    <submittedName>
        <fullName evidence="1">Uncharacterized protein</fullName>
    </submittedName>
</protein>
<organism evidence="1 2">
    <name type="scientific">Dissostichus mawsoni</name>
    <name type="common">Antarctic cod</name>
    <dbReference type="NCBI Taxonomy" id="36200"/>
    <lineage>
        <taxon>Eukaryota</taxon>
        <taxon>Metazoa</taxon>
        <taxon>Chordata</taxon>
        <taxon>Craniata</taxon>
        <taxon>Vertebrata</taxon>
        <taxon>Euteleostomi</taxon>
        <taxon>Actinopterygii</taxon>
        <taxon>Neopterygii</taxon>
        <taxon>Teleostei</taxon>
        <taxon>Neoteleostei</taxon>
        <taxon>Acanthomorphata</taxon>
        <taxon>Eupercaria</taxon>
        <taxon>Perciformes</taxon>
        <taxon>Notothenioidei</taxon>
        <taxon>Nototheniidae</taxon>
        <taxon>Dissostichus</taxon>
    </lineage>
</organism>
<dbReference type="Proteomes" id="UP000518266">
    <property type="component" value="Unassembled WGS sequence"/>
</dbReference>
<evidence type="ECO:0000313" key="1">
    <source>
        <dbReference type="EMBL" id="KAF3848286.1"/>
    </source>
</evidence>
<sequence>MTPSTLKVLLKPRPCEWSGKAAHRQFSKAAFCSVCCSQTSTGMQRCLKCCQINFRNNLQELLLFFRNSANRSATLRSAATTLGLNDLKVKEVKDTRWLSQDLALQNLQRNLPAVLAALAEEASTRKCPVAKGLYTFCATYRLVAALYLQADVLPNIAMLSKVFQRADVNVLHIKEQVPVTLVTLGSILEAGETPLPGTFLARLHQDLDHPGGLGAYSAYMVMLKHVNVKTN</sequence>
<evidence type="ECO:0000313" key="2">
    <source>
        <dbReference type="Proteomes" id="UP000518266"/>
    </source>
</evidence>
<dbReference type="OrthoDB" id="6159421at2759"/>
<name>A0A7J5YFN7_DISMA</name>
<dbReference type="PANTHER" id="PTHR46880">
    <property type="entry name" value="RAS-ASSOCIATING DOMAIN-CONTAINING PROTEIN"/>
    <property type="match status" value="1"/>
</dbReference>
<gene>
    <name evidence="1" type="ORF">F7725_021314</name>
</gene>